<evidence type="ECO:0000259" key="3">
    <source>
        <dbReference type="Pfam" id="PF13358"/>
    </source>
</evidence>
<gene>
    <name evidence="4" type="ORF">ANN_24741</name>
</gene>
<evidence type="ECO:0000313" key="5">
    <source>
        <dbReference type="Proteomes" id="UP001148838"/>
    </source>
</evidence>
<evidence type="ECO:0000313" key="4">
    <source>
        <dbReference type="EMBL" id="KAJ4427125.1"/>
    </source>
</evidence>
<dbReference type="InterPro" id="IPR036397">
    <property type="entry name" value="RNaseH_sf"/>
</dbReference>
<dbReference type="Proteomes" id="UP001148838">
    <property type="component" value="Unassembled WGS sequence"/>
</dbReference>
<protein>
    <recommendedName>
        <fullName evidence="6">Transposase</fullName>
    </recommendedName>
</protein>
<dbReference type="InterPro" id="IPR038717">
    <property type="entry name" value="Tc1-like_DDE_dom"/>
</dbReference>
<dbReference type="InterPro" id="IPR002492">
    <property type="entry name" value="Transposase_Tc1-like"/>
</dbReference>
<dbReference type="EMBL" id="JAJSOF020000038">
    <property type="protein sequence ID" value="KAJ4427125.1"/>
    <property type="molecule type" value="Genomic_DNA"/>
</dbReference>
<dbReference type="Gene3D" id="3.30.420.10">
    <property type="entry name" value="Ribonuclease H-like superfamily/Ribonuclease H"/>
    <property type="match status" value="1"/>
</dbReference>
<organism evidence="4 5">
    <name type="scientific">Periplaneta americana</name>
    <name type="common">American cockroach</name>
    <name type="synonym">Blatta americana</name>
    <dbReference type="NCBI Taxonomy" id="6978"/>
    <lineage>
        <taxon>Eukaryota</taxon>
        <taxon>Metazoa</taxon>
        <taxon>Ecdysozoa</taxon>
        <taxon>Arthropoda</taxon>
        <taxon>Hexapoda</taxon>
        <taxon>Insecta</taxon>
        <taxon>Pterygota</taxon>
        <taxon>Neoptera</taxon>
        <taxon>Polyneoptera</taxon>
        <taxon>Dictyoptera</taxon>
        <taxon>Blattodea</taxon>
        <taxon>Blattoidea</taxon>
        <taxon>Blattidae</taxon>
        <taxon>Blattinae</taxon>
        <taxon>Periplaneta</taxon>
    </lineage>
</organism>
<dbReference type="PANTHER" id="PTHR46068">
    <property type="entry name" value="PROTEIN CBG27172"/>
    <property type="match status" value="1"/>
</dbReference>
<dbReference type="InterPro" id="IPR009057">
    <property type="entry name" value="Homeodomain-like_sf"/>
</dbReference>
<comment type="caution">
    <text evidence="4">The sequence shown here is derived from an EMBL/GenBank/DDBJ whole genome shotgun (WGS) entry which is preliminary data.</text>
</comment>
<dbReference type="Gene3D" id="1.10.10.10">
    <property type="entry name" value="Winged helix-like DNA-binding domain superfamily/Winged helix DNA-binding domain"/>
    <property type="match status" value="1"/>
</dbReference>
<dbReference type="InterPro" id="IPR036388">
    <property type="entry name" value="WH-like_DNA-bd_sf"/>
</dbReference>
<dbReference type="InterPro" id="IPR047655">
    <property type="entry name" value="Transpos_IS630-like"/>
</dbReference>
<keyword evidence="5" id="KW-1185">Reference proteome</keyword>
<evidence type="ECO:0000256" key="1">
    <source>
        <dbReference type="ARBA" id="ARBA00004123"/>
    </source>
</evidence>
<dbReference type="NCBIfam" id="NF033545">
    <property type="entry name" value="transpos_IS630"/>
    <property type="match status" value="1"/>
</dbReference>
<name>A0ABQ8S002_PERAM</name>
<evidence type="ECO:0008006" key="6">
    <source>
        <dbReference type="Google" id="ProtNLM"/>
    </source>
</evidence>
<reference evidence="4 5" key="1">
    <citation type="journal article" date="2022" name="Allergy">
        <title>Genome assembly and annotation of Periplaneta americana reveal a comprehensive cockroach allergen profile.</title>
        <authorList>
            <person name="Wang L."/>
            <person name="Xiong Q."/>
            <person name="Saelim N."/>
            <person name="Wang L."/>
            <person name="Nong W."/>
            <person name="Wan A.T."/>
            <person name="Shi M."/>
            <person name="Liu X."/>
            <person name="Cao Q."/>
            <person name="Hui J.H.L."/>
            <person name="Sookrung N."/>
            <person name="Leung T.F."/>
            <person name="Tungtrongchitr A."/>
            <person name="Tsui S.K.W."/>
        </authorList>
    </citation>
    <scope>NUCLEOTIDE SEQUENCE [LARGE SCALE GENOMIC DNA]</scope>
    <source>
        <strain evidence="4">PWHHKU_190912</strain>
    </source>
</reference>
<sequence length="340" mass="38577">MGKKAVSEAVKWQIIGMHKSGRNQTCIAKSLGVSRHCVQNTLATFGKTQSVTEKLRTGRPRVTSSRVDKTIVKLAKKNRRLSAIDISGELKSNLNIEVSRRTVSRRLTSAGMLSRIATRKPLLTPQNRQARYDWCKDHLDWTVEKWSTVIFSDESSFQLFPSSPTRIRRQADEKYSPGCVAPRVQKGGGSVMLWSCFCAKGMGELAFVEGTVNSDTYIQLMQNYLLPSKRKLLGRRQIWLYQQDNAPCHTSRKTKAWFSENGIPLLSWPARSPDLNPIENIWEVLGKEVHKKNVKNLQELKLQLAACWTTLKKGYIQNLINSMPKRIHACYNARGGPTKF</sequence>
<dbReference type="Pfam" id="PF13358">
    <property type="entry name" value="DDE_3"/>
    <property type="match status" value="1"/>
</dbReference>
<feature type="domain" description="Tc1-like transposase DDE" evidence="3">
    <location>
        <begin position="149"/>
        <end position="301"/>
    </location>
</feature>
<comment type="subcellular location">
    <subcellularLocation>
        <location evidence="1">Nucleus</location>
    </subcellularLocation>
</comment>
<accession>A0ABQ8S002</accession>
<evidence type="ECO:0000259" key="2">
    <source>
        <dbReference type="Pfam" id="PF01498"/>
    </source>
</evidence>
<proteinExistence type="predicted"/>
<dbReference type="PANTHER" id="PTHR46068:SF1">
    <property type="entry name" value="TRANSPOSASE IS30-LIKE HTH DOMAIN-CONTAINING PROTEIN"/>
    <property type="match status" value="1"/>
</dbReference>
<dbReference type="SUPFAM" id="SSF46689">
    <property type="entry name" value="Homeodomain-like"/>
    <property type="match status" value="1"/>
</dbReference>
<dbReference type="Pfam" id="PF01498">
    <property type="entry name" value="HTH_Tnp_Tc3_2"/>
    <property type="match status" value="1"/>
</dbReference>
<feature type="domain" description="Transposase Tc1-like" evidence="2">
    <location>
        <begin position="69"/>
        <end position="140"/>
    </location>
</feature>